<gene>
    <name evidence="2" type="ORF">Sipo8835_00770</name>
</gene>
<dbReference type="EMBL" id="SPAZ01000010">
    <property type="protein sequence ID" value="TQE40029.1"/>
    <property type="molecule type" value="Genomic_DNA"/>
</dbReference>
<sequence length="77" mass="8184">MRIPPALTSLALPTVKLSAHFSLSVFSVMECLMSNVAEPTGLPFLSTSTRASTCRHMLVRVTVMVLILQLAAAAVLA</sequence>
<comment type="caution">
    <text evidence="2">The sequence shown here is derived from an EMBL/GenBank/DDBJ whole genome shotgun (WGS) entry which is preliminary data.</text>
</comment>
<keyword evidence="1" id="KW-0472">Membrane</keyword>
<accession>A0AAE8W7E6</accession>
<dbReference type="AlphaFoldDB" id="A0AAE8W7E6"/>
<reference evidence="2 3" key="1">
    <citation type="submission" date="2019-03" db="EMBL/GenBank/DDBJ databases">
        <title>Comparative genomic analyses of the sweetpotato soil rot pathogen, Streptomyces ipomoeae.</title>
        <authorList>
            <person name="Ruschel Soares N."/>
            <person name="Badger J.H."/>
            <person name="Huguet-Tapia J.C."/>
            <person name="Clark C.A."/>
            <person name="Pettis G.S."/>
        </authorList>
    </citation>
    <scope>NUCLEOTIDE SEQUENCE [LARGE SCALE GENOMIC DNA]</scope>
    <source>
        <strain evidence="2 3">88-35</strain>
    </source>
</reference>
<dbReference type="RefSeq" id="WP_141580326.1">
    <property type="nucleotide sequence ID" value="NZ_SPAZ01000010.1"/>
</dbReference>
<evidence type="ECO:0000313" key="3">
    <source>
        <dbReference type="Proteomes" id="UP000318720"/>
    </source>
</evidence>
<organism evidence="2 3">
    <name type="scientific">Streptomyces ipomoeae</name>
    <dbReference type="NCBI Taxonomy" id="103232"/>
    <lineage>
        <taxon>Bacteria</taxon>
        <taxon>Bacillati</taxon>
        <taxon>Actinomycetota</taxon>
        <taxon>Actinomycetes</taxon>
        <taxon>Kitasatosporales</taxon>
        <taxon>Streptomycetaceae</taxon>
        <taxon>Streptomyces</taxon>
    </lineage>
</organism>
<evidence type="ECO:0000313" key="2">
    <source>
        <dbReference type="EMBL" id="TQE40029.1"/>
    </source>
</evidence>
<keyword evidence="1" id="KW-1133">Transmembrane helix</keyword>
<feature type="transmembrane region" description="Helical" evidence="1">
    <location>
        <begin position="57"/>
        <end position="76"/>
    </location>
</feature>
<evidence type="ECO:0000256" key="1">
    <source>
        <dbReference type="SAM" id="Phobius"/>
    </source>
</evidence>
<name>A0AAE8W7E6_9ACTN</name>
<proteinExistence type="predicted"/>
<keyword evidence="1" id="KW-0812">Transmembrane</keyword>
<dbReference type="Proteomes" id="UP000318720">
    <property type="component" value="Unassembled WGS sequence"/>
</dbReference>
<protein>
    <submittedName>
        <fullName evidence="2">Uncharacterized protein</fullName>
    </submittedName>
</protein>